<organism evidence="3 4">
    <name type="scientific">Pseudobacteriovorax antillogorgiicola</name>
    <dbReference type="NCBI Taxonomy" id="1513793"/>
    <lineage>
        <taxon>Bacteria</taxon>
        <taxon>Pseudomonadati</taxon>
        <taxon>Bdellovibrionota</taxon>
        <taxon>Oligoflexia</taxon>
        <taxon>Oligoflexales</taxon>
        <taxon>Pseudobacteriovoracaceae</taxon>
        <taxon>Pseudobacteriovorax</taxon>
    </lineage>
</organism>
<gene>
    <name evidence="3" type="ORF">SAMN06296036_12833</name>
</gene>
<feature type="domain" description="CN hydrolase" evidence="2">
    <location>
        <begin position="87"/>
        <end position="375"/>
    </location>
</feature>
<dbReference type="AlphaFoldDB" id="A0A1Y6CSA1"/>
<dbReference type="Gene3D" id="3.60.110.10">
    <property type="entry name" value="Carbon-nitrogen hydrolase"/>
    <property type="match status" value="1"/>
</dbReference>
<protein>
    <submittedName>
        <fullName evidence="3">Predicted amidohydrolase</fullName>
    </submittedName>
</protein>
<dbReference type="PROSITE" id="PS50263">
    <property type="entry name" value="CN_HYDROLASE"/>
    <property type="match status" value="1"/>
</dbReference>
<dbReference type="PANTHER" id="PTHR10609">
    <property type="entry name" value="BIOTINIDASE-RELATED"/>
    <property type="match status" value="1"/>
</dbReference>
<keyword evidence="4" id="KW-1185">Reference proteome</keyword>
<dbReference type="EMBL" id="FWZT01000028">
    <property type="protein sequence ID" value="SMF74144.1"/>
    <property type="molecule type" value="Genomic_DNA"/>
</dbReference>
<sequence>MLPFYQSFYKVCILNGRLFCDSLLEIRLVNRLLTLYCLFVAASHGLKIDKSYAAVVDQTPAQSDESLNDLASLASNTELSISSPPSFRSAVIPYASTADYALPIRENLAWDLENLEELITNSAKQGAQLAVLSETATWGWAVSPGDQWGAWSRTTLLELAEEWPAKGWQATEEDCNAWQARSVIKASIAYSCVAQAGKINLVVNTARKINCSDSLECPADGFYIFNTNVAFAKDGSILAFYHKRHLYGEATVIDQPPVAFQNDGRFTINILDNNGLSHDIPIAMVICYDLYFSEPIMASVQEEGIRHIAFSAAWTPSPPMYNVPMLLQGLSRELEVAVIGANSFDNGSGIFVNGIAIDYGFEASNDRPLLADIPISLVDKEPIDTNAVPKLLTTATSTVDQKCTTWYEASGYTDTFSGLCAIKNIDDLGIGSVSLNLIIPDRCAVKVSLGLEAGENEELSLALIAFQNTWQPPFTTPSWSARGCGLIFCRKKTLADGSIDCLPDWSGISRNSTIHSLQMSFKGDPADVYPTIPMVSTSRGLLLKANEYEFFYRKETGHYEIYGGKENQFSQLHSLVIYQRF</sequence>
<dbReference type="OrthoDB" id="9811121at2"/>
<reference evidence="4" key="1">
    <citation type="submission" date="2017-04" db="EMBL/GenBank/DDBJ databases">
        <authorList>
            <person name="Varghese N."/>
            <person name="Submissions S."/>
        </authorList>
    </citation>
    <scope>NUCLEOTIDE SEQUENCE [LARGE SCALE GENOMIC DNA]</scope>
    <source>
        <strain evidence="4">RKEM611</strain>
    </source>
</reference>
<dbReference type="GO" id="GO:0016787">
    <property type="term" value="F:hydrolase activity"/>
    <property type="evidence" value="ECO:0007669"/>
    <property type="project" value="UniProtKB-KW"/>
</dbReference>
<evidence type="ECO:0000313" key="3">
    <source>
        <dbReference type="EMBL" id="SMF74144.1"/>
    </source>
</evidence>
<comment type="similarity">
    <text evidence="1">Belongs to the carbon-nitrogen hydrolase superfamily. BTD/VNN family.</text>
</comment>
<dbReference type="InterPro" id="IPR036526">
    <property type="entry name" value="C-N_Hydrolase_sf"/>
</dbReference>
<dbReference type="PANTHER" id="PTHR10609:SF14">
    <property type="entry name" value="BIOTINIDASE"/>
    <property type="match status" value="1"/>
</dbReference>
<evidence type="ECO:0000313" key="4">
    <source>
        <dbReference type="Proteomes" id="UP000192907"/>
    </source>
</evidence>
<dbReference type="InterPro" id="IPR040154">
    <property type="entry name" value="Biotinidase/VNN"/>
</dbReference>
<name>A0A1Y6CSA1_9BACT</name>
<accession>A0A1Y6CSA1</accession>
<proteinExistence type="inferred from homology"/>
<evidence type="ECO:0000256" key="1">
    <source>
        <dbReference type="ARBA" id="ARBA00008225"/>
    </source>
</evidence>
<dbReference type="STRING" id="1513793.SAMN06296036_12833"/>
<dbReference type="SUPFAM" id="SSF56317">
    <property type="entry name" value="Carbon-nitrogen hydrolase"/>
    <property type="match status" value="1"/>
</dbReference>
<keyword evidence="3" id="KW-0378">Hydrolase</keyword>
<dbReference type="InterPro" id="IPR003010">
    <property type="entry name" value="C-N_Hydrolase"/>
</dbReference>
<dbReference type="Pfam" id="PF00795">
    <property type="entry name" value="CN_hydrolase"/>
    <property type="match status" value="1"/>
</dbReference>
<dbReference type="Proteomes" id="UP000192907">
    <property type="component" value="Unassembled WGS sequence"/>
</dbReference>
<evidence type="ECO:0000259" key="2">
    <source>
        <dbReference type="PROSITE" id="PS50263"/>
    </source>
</evidence>